<proteinExistence type="predicted"/>
<accession>A0ABR1SEZ9</accession>
<dbReference type="Proteomes" id="UP001396898">
    <property type="component" value="Unassembled WGS sequence"/>
</dbReference>
<protein>
    <submittedName>
        <fullName evidence="1">Uncharacterized protein</fullName>
    </submittedName>
</protein>
<dbReference type="EMBL" id="JAQQWI010000006">
    <property type="protein sequence ID" value="KAK8032897.1"/>
    <property type="molecule type" value="Genomic_DNA"/>
</dbReference>
<reference evidence="1 2" key="1">
    <citation type="submission" date="2023-01" db="EMBL/GenBank/DDBJ databases">
        <title>Analysis of 21 Apiospora genomes using comparative genomics revels a genus with tremendous synthesis potential of carbohydrate active enzymes and secondary metabolites.</title>
        <authorList>
            <person name="Sorensen T."/>
        </authorList>
    </citation>
    <scope>NUCLEOTIDE SEQUENCE [LARGE SCALE GENOMIC DNA]</scope>
    <source>
        <strain evidence="1 2">CBS 20057</strain>
    </source>
</reference>
<evidence type="ECO:0000313" key="1">
    <source>
        <dbReference type="EMBL" id="KAK8032897.1"/>
    </source>
</evidence>
<sequence>MIGCRGAASRAHGPAAGPCDSSLGSLEALKQQWQVRHCFRSGDANQHETSCVRDPNRHSSASAVALSGERSGIEAEHWPYSSRPVESNGVSCAFLLVRFPPFRHS</sequence>
<gene>
    <name evidence="1" type="ORF">PG991_002295</name>
</gene>
<keyword evidence="2" id="KW-1185">Reference proteome</keyword>
<organism evidence="1 2">
    <name type="scientific">Apiospora marii</name>
    <dbReference type="NCBI Taxonomy" id="335849"/>
    <lineage>
        <taxon>Eukaryota</taxon>
        <taxon>Fungi</taxon>
        <taxon>Dikarya</taxon>
        <taxon>Ascomycota</taxon>
        <taxon>Pezizomycotina</taxon>
        <taxon>Sordariomycetes</taxon>
        <taxon>Xylariomycetidae</taxon>
        <taxon>Amphisphaeriales</taxon>
        <taxon>Apiosporaceae</taxon>
        <taxon>Apiospora</taxon>
    </lineage>
</organism>
<comment type="caution">
    <text evidence="1">The sequence shown here is derived from an EMBL/GenBank/DDBJ whole genome shotgun (WGS) entry which is preliminary data.</text>
</comment>
<evidence type="ECO:0000313" key="2">
    <source>
        <dbReference type="Proteomes" id="UP001396898"/>
    </source>
</evidence>
<name>A0ABR1SEZ9_9PEZI</name>